<dbReference type="RefSeq" id="WP_124876608.1">
    <property type="nucleotide sequence ID" value="NZ_RQJO01000009.1"/>
</dbReference>
<dbReference type="InterPro" id="IPR012334">
    <property type="entry name" value="Pectin_lyas_fold"/>
</dbReference>
<dbReference type="EMBL" id="RQJO01000009">
    <property type="protein sequence ID" value="RRB02444.1"/>
    <property type="molecule type" value="Genomic_DNA"/>
</dbReference>
<evidence type="ECO:0000313" key="4">
    <source>
        <dbReference type="Proteomes" id="UP000271925"/>
    </source>
</evidence>
<protein>
    <submittedName>
        <fullName evidence="3">L-rhamnose mutarotase</fullName>
        <ecNumber evidence="3">5.1.3.32</ecNumber>
    </submittedName>
</protein>
<gene>
    <name evidence="3" type="ORF">EHT25_18465</name>
</gene>
<dbReference type="AlphaFoldDB" id="A0A3P1BPL2"/>
<proteinExistence type="predicted"/>
<dbReference type="InterPro" id="IPR006626">
    <property type="entry name" value="PbH1"/>
</dbReference>
<comment type="caution">
    <text evidence="3">The sequence shown here is derived from an EMBL/GenBank/DDBJ whole genome shotgun (WGS) entry which is preliminary data.</text>
</comment>
<dbReference type="Pfam" id="PF05336">
    <property type="entry name" value="rhaM"/>
    <property type="match status" value="1"/>
</dbReference>
<sequence length="839" mass="94603">MKRPLLFLLFSLLARLSFGQQAEIWVSPNGSDRNAGTSEKPVMSLQMALRKIREFRRLSDPVVANGAHIYLKNGVYALNEPVFILPEDSGTPSSPTVIEAAPNAHPVLSGGVPVTGWQKLKTSVPGLPKEASGKAWVADVPNVGGRMLEFRQLWVNGEKATRAKDTSYPLMNRILSWNKTEQTCWIPAPKFGDLSKAVGLEMLIHQWWAIANLRIKQIEFQGDSAKLWFHQPESRIQSEHPWPAPWLSKETGNSAFYLTNAIQFLNQPGEWFLDTRAGKIYYIPRPNENLSTATVIVPSLETLVRVAGTADHPVSNVLFKGITFQHTGWLRPSQQGHVPHQTGLYMLDAYKLKLPGTPDKKTLENQAWVGRPAAAVEVSFANQTGFENCRFEHLAATGLDYHKGVSDNVIRGNLFRDIGGTGILAGVFADEATEIHRPYNPTDEQEICTNLLITNNLITNVTNEDWGCVGIGAGYLRGSTIEHNEICEVSYSGISLGWGWTRTINAMRTNRVVANKIHHFAKHLYDAAAIYTLSAQPGSLIAENYIDSVYKAPYAHLPTHWFYLYTDEGSSYFTIKDNWTPSEKFLQNANGPNNVWEHNGPQVADSVKANAGIQKPYRFLFKDKVQPDPNWSINKENPVIVELVTNPSQPIDLQRINEIMTRTNLRPEALYQWQNRYVIFDKVQDVSVLTSRLRSAFPTATVKTYYDLFYEFNRSRCDSGPTNGEWDHTILTANLVADETLQKEYLADHATQFEKWPEVSNGFCNAQFQQLLLFKNGRQLMLVISIPKGERLDKLNPKTTENNPRVDAWNARMKRYQEGIPGTKPGEVWVNFRPVVLQK</sequence>
<accession>A0A3P1BPL2</accession>
<dbReference type="InterPro" id="IPR011008">
    <property type="entry name" value="Dimeric_a/b-barrel"/>
</dbReference>
<dbReference type="InterPro" id="IPR048482">
    <property type="entry name" value="GH141_ins"/>
</dbReference>
<dbReference type="SUPFAM" id="SSF51126">
    <property type="entry name" value="Pectin lyase-like"/>
    <property type="match status" value="1"/>
</dbReference>
<feature type="signal peptide" evidence="1">
    <location>
        <begin position="1"/>
        <end position="22"/>
    </location>
</feature>
<organism evidence="3 4">
    <name type="scientific">Larkinella rosea</name>
    <dbReference type="NCBI Taxonomy" id="2025312"/>
    <lineage>
        <taxon>Bacteria</taxon>
        <taxon>Pseudomonadati</taxon>
        <taxon>Bacteroidota</taxon>
        <taxon>Cytophagia</taxon>
        <taxon>Cytophagales</taxon>
        <taxon>Spirosomataceae</taxon>
        <taxon>Larkinella</taxon>
    </lineage>
</organism>
<evidence type="ECO:0000313" key="3">
    <source>
        <dbReference type="EMBL" id="RRB02444.1"/>
    </source>
</evidence>
<keyword evidence="4" id="KW-1185">Reference proteome</keyword>
<dbReference type="PANTHER" id="PTHR36453">
    <property type="entry name" value="SECRETED PROTEIN-RELATED"/>
    <property type="match status" value="1"/>
</dbReference>
<evidence type="ECO:0000256" key="1">
    <source>
        <dbReference type="SAM" id="SignalP"/>
    </source>
</evidence>
<dbReference type="OrthoDB" id="9808066at2"/>
<dbReference type="PANTHER" id="PTHR36453:SF1">
    <property type="entry name" value="RIGHT HANDED BETA HELIX DOMAIN-CONTAINING PROTEIN"/>
    <property type="match status" value="1"/>
</dbReference>
<dbReference type="SUPFAM" id="SSF54909">
    <property type="entry name" value="Dimeric alpha+beta barrel"/>
    <property type="match status" value="1"/>
</dbReference>
<keyword evidence="1" id="KW-0732">Signal</keyword>
<evidence type="ECO:0000259" key="2">
    <source>
        <dbReference type="Pfam" id="PF21231"/>
    </source>
</evidence>
<dbReference type="InterPro" id="IPR008000">
    <property type="entry name" value="Rham/fucose_mutarotase"/>
</dbReference>
<dbReference type="SMART" id="SM00710">
    <property type="entry name" value="PbH1"/>
    <property type="match status" value="4"/>
</dbReference>
<dbReference type="Pfam" id="PF21231">
    <property type="entry name" value="GH141_M"/>
    <property type="match status" value="1"/>
</dbReference>
<dbReference type="GO" id="GO:0062192">
    <property type="term" value="F:L-rhamnose mutarotase activity"/>
    <property type="evidence" value="ECO:0007669"/>
    <property type="project" value="UniProtKB-EC"/>
</dbReference>
<dbReference type="Proteomes" id="UP000271925">
    <property type="component" value="Unassembled WGS sequence"/>
</dbReference>
<dbReference type="InterPro" id="IPR011050">
    <property type="entry name" value="Pectin_lyase_fold/virulence"/>
</dbReference>
<keyword evidence="3" id="KW-0413">Isomerase</keyword>
<dbReference type="Gene3D" id="2.160.20.10">
    <property type="entry name" value="Single-stranded right-handed beta-helix, Pectin lyase-like"/>
    <property type="match status" value="2"/>
</dbReference>
<feature type="domain" description="GH141-like insertion" evidence="2">
    <location>
        <begin position="133"/>
        <end position="285"/>
    </location>
</feature>
<dbReference type="Gene3D" id="3.30.70.100">
    <property type="match status" value="1"/>
</dbReference>
<dbReference type="EC" id="5.1.3.32" evidence="3"/>
<feature type="chain" id="PRO_5018151885" evidence="1">
    <location>
        <begin position="23"/>
        <end position="839"/>
    </location>
</feature>
<name>A0A3P1BPL2_9BACT</name>
<reference evidence="3 4" key="1">
    <citation type="submission" date="2018-11" db="EMBL/GenBank/DDBJ databases">
        <authorList>
            <person name="Zhou Z."/>
            <person name="Wang G."/>
        </authorList>
    </citation>
    <scope>NUCLEOTIDE SEQUENCE [LARGE SCALE GENOMIC DNA]</scope>
    <source>
        <strain evidence="3 4">KCTC52004</strain>
    </source>
</reference>